<dbReference type="AlphaFoldDB" id="A0A919IDI0"/>
<dbReference type="GO" id="GO:0008422">
    <property type="term" value="F:beta-glucosidase activity"/>
    <property type="evidence" value="ECO:0007669"/>
    <property type="project" value="UniProtKB-EC"/>
</dbReference>
<dbReference type="EC" id="3.2.1.21" evidence="3"/>
<comment type="catalytic activity">
    <reaction evidence="1">
        <text>Hydrolysis of terminal, non-reducing beta-D-glucosyl residues with release of beta-D-glucose.</text>
        <dbReference type="EC" id="3.2.1.21"/>
    </reaction>
</comment>
<gene>
    <name evidence="9" type="ORF">Acy02nite_11220</name>
</gene>
<dbReference type="InterPro" id="IPR036962">
    <property type="entry name" value="Glyco_hydro_3_N_sf"/>
</dbReference>
<sequence>MHDYQNPELPIEERVTDLLGRMTLAEKAGLMFHTMAAINPDGTPAAGDAMIPATEDLIRNGGLNHFNILTFGPVTPRKIAEWHNRIQEIAADTRLGIPVTVATDPRHGVIDNPAASASAGGFSAWPEPIGLGATKDPELVRRFADIARQEYLAAGIRVALHPMADLATEPRWARTSGTLGSDADVVSALITAYVQGFQGSSLGPDSVVAMVKHFPGAGPQKGGEDAHFAYGREQVYPGGMWDYHLKPFEAAFAAGAAQIMPYYGMPVDTTYEEVGFGFNRQVIEGLLRQRYGFDGVVCTDWGLVTDAEIMGTPMPARAWGVEHLDRHARVLKIIEAGADQLGGEQCPELIIDLVASGRLSESRVDVSVRRILRDKFRLGLFDDRRFVDPAAAETIAGRPSFRAEGLEGQRRSIVVLTDRPSPADSPSAAGSASDAGSASAAGPVLPLGEGITVYLDGVEPAVAADYAKVTDDPALADVAIVRRAAPYEPRGGGFEAFFHAGRLAWTDEELAPVLQLAGTLPTVVDVWLDRPAVLTPLAGKAAALVGTFGVSDVALLDVLFGRAPATGTLPFELPSSMAAVEASREDVPNDTKDPLFPYGHGLVI</sequence>
<protein>
    <recommendedName>
        <fullName evidence="3">beta-glucosidase</fullName>
        <ecNumber evidence="3">3.2.1.21</ecNumber>
    </recommendedName>
</protein>
<dbReference type="PANTHER" id="PTHR30620">
    <property type="entry name" value="PERIPLASMIC BETA-GLUCOSIDASE-RELATED"/>
    <property type="match status" value="1"/>
</dbReference>
<keyword evidence="4" id="KW-0732">Signal</keyword>
<comment type="similarity">
    <text evidence="2">Belongs to the glycosyl hydrolase 3 family.</text>
</comment>
<dbReference type="GO" id="GO:0009251">
    <property type="term" value="P:glucan catabolic process"/>
    <property type="evidence" value="ECO:0007669"/>
    <property type="project" value="TreeGrafter"/>
</dbReference>
<evidence type="ECO:0000256" key="1">
    <source>
        <dbReference type="ARBA" id="ARBA00000448"/>
    </source>
</evidence>
<dbReference type="PRINTS" id="PR00133">
    <property type="entry name" value="GLHYDRLASE3"/>
</dbReference>
<feature type="region of interest" description="Disordered" evidence="7">
    <location>
        <begin position="417"/>
        <end position="437"/>
    </location>
</feature>
<feature type="domain" description="Glycoside hydrolase family 3 N-terminal" evidence="8">
    <location>
        <begin position="77"/>
        <end position="373"/>
    </location>
</feature>
<accession>A0A919IDI0</accession>
<dbReference type="SUPFAM" id="SSF52279">
    <property type="entry name" value="Beta-D-glucan exohydrolase, C-terminal domain"/>
    <property type="match status" value="1"/>
</dbReference>
<keyword evidence="6" id="KW-0326">Glycosidase</keyword>
<feature type="compositionally biased region" description="Low complexity" evidence="7">
    <location>
        <begin position="420"/>
        <end position="437"/>
    </location>
</feature>
<reference evidence="9" key="1">
    <citation type="submission" date="2021-01" db="EMBL/GenBank/DDBJ databases">
        <title>Whole genome shotgun sequence of Actinoplanes cyaneus NBRC 14990.</title>
        <authorList>
            <person name="Komaki H."/>
            <person name="Tamura T."/>
        </authorList>
    </citation>
    <scope>NUCLEOTIDE SEQUENCE</scope>
    <source>
        <strain evidence="9">NBRC 14990</strain>
    </source>
</reference>
<dbReference type="PANTHER" id="PTHR30620:SF16">
    <property type="entry name" value="LYSOSOMAL BETA GLUCOSIDASE"/>
    <property type="match status" value="1"/>
</dbReference>
<evidence type="ECO:0000256" key="5">
    <source>
        <dbReference type="ARBA" id="ARBA00022801"/>
    </source>
</evidence>
<evidence type="ECO:0000313" key="10">
    <source>
        <dbReference type="Proteomes" id="UP000619479"/>
    </source>
</evidence>
<dbReference type="Pfam" id="PF00933">
    <property type="entry name" value="Glyco_hydro_3"/>
    <property type="match status" value="1"/>
</dbReference>
<dbReference type="InterPro" id="IPR017853">
    <property type="entry name" value="GH"/>
</dbReference>
<evidence type="ECO:0000256" key="3">
    <source>
        <dbReference type="ARBA" id="ARBA00012744"/>
    </source>
</evidence>
<dbReference type="Gene3D" id="3.40.50.1700">
    <property type="entry name" value="Glycoside hydrolase family 3 C-terminal domain"/>
    <property type="match status" value="1"/>
</dbReference>
<keyword evidence="10" id="KW-1185">Reference proteome</keyword>
<dbReference type="InterPro" id="IPR051915">
    <property type="entry name" value="Cellulose_Degrad_GH3"/>
</dbReference>
<evidence type="ECO:0000259" key="8">
    <source>
        <dbReference type="Pfam" id="PF00933"/>
    </source>
</evidence>
<organism evidence="9 10">
    <name type="scientific">Actinoplanes cyaneus</name>
    <dbReference type="NCBI Taxonomy" id="52696"/>
    <lineage>
        <taxon>Bacteria</taxon>
        <taxon>Bacillati</taxon>
        <taxon>Actinomycetota</taxon>
        <taxon>Actinomycetes</taxon>
        <taxon>Micromonosporales</taxon>
        <taxon>Micromonosporaceae</taxon>
        <taxon>Actinoplanes</taxon>
    </lineage>
</organism>
<evidence type="ECO:0000256" key="2">
    <source>
        <dbReference type="ARBA" id="ARBA00005336"/>
    </source>
</evidence>
<proteinExistence type="inferred from homology"/>
<dbReference type="SUPFAM" id="SSF51445">
    <property type="entry name" value="(Trans)glycosidases"/>
    <property type="match status" value="1"/>
</dbReference>
<dbReference type="RefSeq" id="WP_203738685.1">
    <property type="nucleotide sequence ID" value="NZ_BAAAUC010000073.1"/>
</dbReference>
<dbReference type="Proteomes" id="UP000619479">
    <property type="component" value="Unassembled WGS sequence"/>
</dbReference>
<evidence type="ECO:0000256" key="6">
    <source>
        <dbReference type="ARBA" id="ARBA00023295"/>
    </source>
</evidence>
<comment type="caution">
    <text evidence="9">The sequence shown here is derived from an EMBL/GenBank/DDBJ whole genome shotgun (WGS) entry which is preliminary data.</text>
</comment>
<name>A0A919IDI0_9ACTN</name>
<evidence type="ECO:0000313" key="9">
    <source>
        <dbReference type="EMBL" id="GID63241.1"/>
    </source>
</evidence>
<keyword evidence="5" id="KW-0378">Hydrolase</keyword>
<dbReference type="InterPro" id="IPR001764">
    <property type="entry name" value="Glyco_hydro_3_N"/>
</dbReference>
<evidence type="ECO:0000256" key="4">
    <source>
        <dbReference type="ARBA" id="ARBA00022729"/>
    </source>
</evidence>
<dbReference type="InterPro" id="IPR036881">
    <property type="entry name" value="Glyco_hydro_3_C_sf"/>
</dbReference>
<evidence type="ECO:0000256" key="7">
    <source>
        <dbReference type="SAM" id="MobiDB-lite"/>
    </source>
</evidence>
<dbReference type="Gene3D" id="3.20.20.300">
    <property type="entry name" value="Glycoside hydrolase, family 3, N-terminal domain"/>
    <property type="match status" value="1"/>
</dbReference>
<dbReference type="EMBL" id="BOMH01000007">
    <property type="protein sequence ID" value="GID63241.1"/>
    <property type="molecule type" value="Genomic_DNA"/>
</dbReference>